<reference evidence="3 4" key="1">
    <citation type="journal article" date="2012" name="Appl. Environ. Microbiol.">
        <title>Short-read sequencing for genomic analysis of the brown rot fungus Fibroporia radiculosa.</title>
        <authorList>
            <person name="Tang J.D."/>
            <person name="Perkins A.D."/>
            <person name="Sonstegard T.S."/>
            <person name="Schroeder S.G."/>
            <person name="Burgess S.C."/>
            <person name="Diehl S.V."/>
        </authorList>
    </citation>
    <scope>NUCLEOTIDE SEQUENCE [LARGE SCALE GENOMIC DNA]</scope>
    <source>
        <strain evidence="3 4">TFFH 294</strain>
    </source>
</reference>
<dbReference type="RefSeq" id="XP_012185621.1">
    <property type="nucleotide sequence ID" value="XM_012330231.1"/>
</dbReference>
<name>J4GHS5_9APHY</name>
<feature type="signal peptide" evidence="2">
    <location>
        <begin position="1"/>
        <end position="23"/>
    </location>
</feature>
<dbReference type="EMBL" id="HE797295">
    <property type="protein sequence ID" value="CCM06338.1"/>
    <property type="molecule type" value="Genomic_DNA"/>
</dbReference>
<dbReference type="OrthoDB" id="3245083at2759"/>
<dbReference type="GeneID" id="24101238"/>
<feature type="region of interest" description="Disordered" evidence="1">
    <location>
        <begin position="114"/>
        <end position="168"/>
    </location>
</feature>
<protein>
    <submittedName>
        <fullName evidence="3">Uncharacterized protein</fullName>
    </submittedName>
</protein>
<feature type="compositionally biased region" description="Polar residues" evidence="1">
    <location>
        <begin position="128"/>
        <end position="143"/>
    </location>
</feature>
<dbReference type="HOGENOM" id="CLU_1204787_0_0_1"/>
<evidence type="ECO:0000313" key="4">
    <source>
        <dbReference type="Proteomes" id="UP000006352"/>
    </source>
</evidence>
<evidence type="ECO:0000256" key="2">
    <source>
        <dbReference type="SAM" id="SignalP"/>
    </source>
</evidence>
<sequence length="230" mass="23882">MRHIMCGCMRALLLVTLLSFVSAQNVTWMSPSAGDVYASGDMIAGRWSVDGTQEYSSPSFRLCPPDAEQASGGCGAAVWPTVEQDGGSYLIYMSLPDVSDSTQFVLQMAGTTGETSESPAFSLVPVNSRASPGSTKVTTNTTHSPPDSLASPSLPSSNSSATPLPNYAETTMPAPTAAYAVPLALVGSVIVAATGLRPLAAVKRDDRGGYRAIHALSGAPARRGDPQERV</sequence>
<organism evidence="3 4">
    <name type="scientific">Fibroporia radiculosa</name>
    <dbReference type="NCBI Taxonomy" id="599839"/>
    <lineage>
        <taxon>Eukaryota</taxon>
        <taxon>Fungi</taxon>
        <taxon>Dikarya</taxon>
        <taxon>Basidiomycota</taxon>
        <taxon>Agaricomycotina</taxon>
        <taxon>Agaricomycetes</taxon>
        <taxon>Polyporales</taxon>
        <taxon>Fibroporiaceae</taxon>
        <taxon>Fibroporia</taxon>
    </lineage>
</organism>
<dbReference type="AlphaFoldDB" id="J4GHS5"/>
<dbReference type="InParanoid" id="J4GHS5"/>
<accession>J4GHS5</accession>
<keyword evidence="2" id="KW-0732">Signal</keyword>
<keyword evidence="4" id="KW-1185">Reference proteome</keyword>
<feature type="compositionally biased region" description="Low complexity" evidence="1">
    <location>
        <begin position="144"/>
        <end position="166"/>
    </location>
</feature>
<evidence type="ECO:0000313" key="3">
    <source>
        <dbReference type="EMBL" id="CCM06338.1"/>
    </source>
</evidence>
<dbReference type="Proteomes" id="UP000006352">
    <property type="component" value="Unassembled WGS sequence"/>
</dbReference>
<proteinExistence type="predicted"/>
<evidence type="ECO:0000256" key="1">
    <source>
        <dbReference type="SAM" id="MobiDB-lite"/>
    </source>
</evidence>
<gene>
    <name evidence="3" type="ORF">FIBRA_08592</name>
</gene>
<feature type="chain" id="PRO_5003778077" evidence="2">
    <location>
        <begin position="24"/>
        <end position="230"/>
    </location>
</feature>